<dbReference type="Pfam" id="PF13175">
    <property type="entry name" value="AAA_15"/>
    <property type="match status" value="1"/>
</dbReference>
<feature type="coiled-coil region" evidence="1">
    <location>
        <begin position="214"/>
        <end position="245"/>
    </location>
</feature>
<dbReference type="RefSeq" id="WP_169504608.1">
    <property type="nucleotide sequence ID" value="NZ_JABBPN010000006.1"/>
</dbReference>
<sequence>MYISSINIENFRNFKGPNNIVEFNEGMNVIIGHNNSGKSNLLKAMELVLSVGSSKRLTVDDFNKEVIISELKAASPRISITVTFTESADEAEFSEDLVTVSNWLTELNKPYKASLTYMFYLPEKEEEDYRQAMTNITSDITEDYWQVIKHSFLRKYKTNIYAGDLSLKQVADNESLKKIDFQFIDAIRDVERDLFTGRNTLLREVIDFFMDYSIKNSRKDKQTQLQEIEQLKKEFSRNAATLIQSLKDRMNSGKVEMLSYANDTGASFGNAFPDFDGNILDSELYSALRLIVKYETGISIPATHNGLGYNNLIFMSLLLAKMQKDASGDYLGSNAKTFPVLVIEEPEAHLHPAMQYKFLKFLRENGKSKARQIFITTHSPNITSAVPLDEILCFHRTEQGQLNIGYLGKIFEGDSAGKAYVERFLDTTKSDMLFAKSVILVEGLAEQLTMSLFARYLGMDLESNHVSVININGRFFNHFLKLFDKTKPHTIHKPIACITDLDPLREKLPEKCEDASESAESIVSEADSDTDETSTGDQEIELEADKLEKCYPFELGLDPEQFSYKPYSNKLIDQELSDNMRCFSQDVGNGRTFEYSLAYENPGNSLLLIEGMTNYSELNKLFNSYLEGNKTEELLQILNRRGKLNQRIRVNIIKYEGQDKREHILAARYLNSVSKGENAFELAHTLEANLLKEEPQPFKVPKYIAEAIEWILKK</sequence>
<evidence type="ECO:0000313" key="5">
    <source>
        <dbReference type="EMBL" id="NMO95816.1"/>
    </source>
</evidence>
<dbReference type="PANTHER" id="PTHR43581">
    <property type="entry name" value="ATP/GTP PHOSPHATASE"/>
    <property type="match status" value="1"/>
</dbReference>
<accession>A0A848M5E4</accession>
<protein>
    <submittedName>
        <fullName evidence="5">AAA family ATPase</fullName>
    </submittedName>
</protein>
<reference evidence="5 6" key="1">
    <citation type="submission" date="2020-04" db="EMBL/GenBank/DDBJ databases">
        <title>Paenibacillus algicola sp. nov., a novel marine bacterium producing alginate lyase.</title>
        <authorList>
            <person name="Huang H."/>
        </authorList>
    </citation>
    <scope>NUCLEOTIDE SEQUENCE [LARGE SCALE GENOMIC DNA]</scope>
    <source>
        <strain evidence="5 6">L7-75</strain>
    </source>
</reference>
<gene>
    <name evidence="5" type="ORF">HII30_08555</name>
</gene>
<evidence type="ECO:0000259" key="3">
    <source>
        <dbReference type="Pfam" id="PF13175"/>
    </source>
</evidence>
<dbReference type="Proteomes" id="UP000565468">
    <property type="component" value="Unassembled WGS sequence"/>
</dbReference>
<evidence type="ECO:0000256" key="1">
    <source>
        <dbReference type="SAM" id="Coils"/>
    </source>
</evidence>
<proteinExistence type="predicted"/>
<keyword evidence="1" id="KW-0175">Coiled coil</keyword>
<dbReference type="InterPro" id="IPR034139">
    <property type="entry name" value="TOPRIM_OLD"/>
</dbReference>
<dbReference type="Pfam" id="PF20469">
    <property type="entry name" value="OLD-like_TOPRIM"/>
    <property type="match status" value="1"/>
</dbReference>
<dbReference type="InterPro" id="IPR051396">
    <property type="entry name" value="Bact_Antivir_Def_Nuclease"/>
</dbReference>
<dbReference type="InterPro" id="IPR041685">
    <property type="entry name" value="AAA_GajA/Old/RecF-like"/>
</dbReference>
<dbReference type="EMBL" id="JABBPN010000006">
    <property type="protein sequence ID" value="NMO95816.1"/>
    <property type="molecule type" value="Genomic_DNA"/>
</dbReference>
<comment type="caution">
    <text evidence="5">The sequence shown here is derived from an EMBL/GenBank/DDBJ whole genome shotgun (WGS) entry which is preliminary data.</text>
</comment>
<organism evidence="5 6">
    <name type="scientific">Paenibacillus lemnae</name>
    <dbReference type="NCBI Taxonomy" id="1330551"/>
    <lineage>
        <taxon>Bacteria</taxon>
        <taxon>Bacillati</taxon>
        <taxon>Bacillota</taxon>
        <taxon>Bacilli</taxon>
        <taxon>Bacillales</taxon>
        <taxon>Paenibacillaceae</taxon>
        <taxon>Paenibacillus</taxon>
    </lineage>
</organism>
<feature type="domain" description="Endonuclease GajA/Old nuclease/RecF-like AAA" evidence="3">
    <location>
        <begin position="1"/>
        <end position="382"/>
    </location>
</feature>
<evidence type="ECO:0000259" key="4">
    <source>
        <dbReference type="Pfam" id="PF20469"/>
    </source>
</evidence>
<dbReference type="SUPFAM" id="SSF52540">
    <property type="entry name" value="P-loop containing nucleoside triphosphate hydrolases"/>
    <property type="match status" value="1"/>
</dbReference>
<feature type="domain" description="OLD protein-like TOPRIM" evidence="4">
    <location>
        <begin position="433"/>
        <end position="502"/>
    </location>
</feature>
<keyword evidence="6" id="KW-1185">Reference proteome</keyword>
<dbReference type="CDD" id="cd01026">
    <property type="entry name" value="TOPRIM_OLD"/>
    <property type="match status" value="1"/>
</dbReference>
<dbReference type="AlphaFoldDB" id="A0A848M5E4"/>
<feature type="region of interest" description="Disordered" evidence="2">
    <location>
        <begin position="515"/>
        <end position="537"/>
    </location>
</feature>
<evidence type="ECO:0000313" key="6">
    <source>
        <dbReference type="Proteomes" id="UP000565468"/>
    </source>
</evidence>
<evidence type="ECO:0000256" key="2">
    <source>
        <dbReference type="SAM" id="MobiDB-lite"/>
    </source>
</evidence>
<name>A0A848M5E4_PAELE</name>
<dbReference type="Gene3D" id="3.40.50.300">
    <property type="entry name" value="P-loop containing nucleotide triphosphate hydrolases"/>
    <property type="match status" value="1"/>
</dbReference>
<feature type="compositionally biased region" description="Acidic residues" evidence="2">
    <location>
        <begin position="526"/>
        <end position="537"/>
    </location>
</feature>
<dbReference type="PANTHER" id="PTHR43581:SF4">
    <property type="entry name" value="ATP_GTP PHOSPHATASE"/>
    <property type="match status" value="1"/>
</dbReference>
<dbReference type="InterPro" id="IPR027417">
    <property type="entry name" value="P-loop_NTPase"/>
</dbReference>